<evidence type="ECO:0000313" key="4">
    <source>
        <dbReference type="Proteomes" id="UP001500457"/>
    </source>
</evidence>
<feature type="transmembrane region" description="Helical" evidence="1">
    <location>
        <begin position="102"/>
        <end position="120"/>
    </location>
</feature>
<dbReference type="Pfam" id="PF23636">
    <property type="entry name" value="DUF7144"/>
    <property type="match status" value="1"/>
</dbReference>
<keyword evidence="4" id="KW-1185">Reference proteome</keyword>
<keyword evidence="1" id="KW-0812">Transmembrane</keyword>
<dbReference type="EMBL" id="BAABHQ010000003">
    <property type="protein sequence ID" value="GAA4868820.1"/>
    <property type="molecule type" value="Genomic_DNA"/>
</dbReference>
<dbReference type="Proteomes" id="UP001500457">
    <property type="component" value="Unassembled WGS sequence"/>
</dbReference>
<keyword evidence="1" id="KW-0472">Membrane</keyword>
<feature type="transmembrane region" description="Helical" evidence="1">
    <location>
        <begin position="29"/>
        <end position="55"/>
    </location>
</feature>
<sequence length="156" mass="16275">MSHEQTSTPTDLAGAPPRARGAGSDLASWNAWVAFGGILMAVLGVFSVIMGITALLSPDVFVTVEGTVLAIDISAWGWVHIVVGAVLTVTGAALLNGAPEWARGLGIGITGFGMLVQMAWIPAHPLWSIFMIVVDVIVLYALVVTWDGRPAGRRAA</sequence>
<comment type="caution">
    <text evidence="3">The sequence shown here is derived from an EMBL/GenBank/DDBJ whole genome shotgun (WGS) entry which is preliminary data.</text>
</comment>
<gene>
    <name evidence="3" type="ORF">GCM10023203_17250</name>
</gene>
<organism evidence="3 4">
    <name type="scientific">Actinomycetospora straminea</name>
    <dbReference type="NCBI Taxonomy" id="663607"/>
    <lineage>
        <taxon>Bacteria</taxon>
        <taxon>Bacillati</taxon>
        <taxon>Actinomycetota</taxon>
        <taxon>Actinomycetes</taxon>
        <taxon>Pseudonocardiales</taxon>
        <taxon>Pseudonocardiaceae</taxon>
        <taxon>Actinomycetospora</taxon>
    </lineage>
</organism>
<accession>A0ABP9E7P3</accession>
<protein>
    <recommendedName>
        <fullName evidence="2">DUF7144 domain-containing protein</fullName>
    </recommendedName>
</protein>
<feature type="domain" description="DUF7144" evidence="2">
    <location>
        <begin position="32"/>
        <end position="146"/>
    </location>
</feature>
<dbReference type="InterPro" id="IPR055568">
    <property type="entry name" value="DUF7144"/>
</dbReference>
<evidence type="ECO:0000256" key="1">
    <source>
        <dbReference type="SAM" id="Phobius"/>
    </source>
</evidence>
<feature type="transmembrane region" description="Helical" evidence="1">
    <location>
        <begin position="75"/>
        <end position="95"/>
    </location>
</feature>
<evidence type="ECO:0000259" key="2">
    <source>
        <dbReference type="Pfam" id="PF23636"/>
    </source>
</evidence>
<evidence type="ECO:0000313" key="3">
    <source>
        <dbReference type="EMBL" id="GAA4868820.1"/>
    </source>
</evidence>
<reference evidence="4" key="1">
    <citation type="journal article" date="2019" name="Int. J. Syst. Evol. Microbiol.">
        <title>The Global Catalogue of Microorganisms (GCM) 10K type strain sequencing project: providing services to taxonomists for standard genome sequencing and annotation.</title>
        <authorList>
            <consortium name="The Broad Institute Genomics Platform"/>
            <consortium name="The Broad Institute Genome Sequencing Center for Infectious Disease"/>
            <person name="Wu L."/>
            <person name="Ma J."/>
        </authorList>
    </citation>
    <scope>NUCLEOTIDE SEQUENCE [LARGE SCALE GENOMIC DNA]</scope>
    <source>
        <strain evidence="4">JCM 17983</strain>
    </source>
</reference>
<proteinExistence type="predicted"/>
<name>A0ABP9E7P3_9PSEU</name>
<keyword evidence="1" id="KW-1133">Transmembrane helix</keyword>
<dbReference type="RefSeq" id="WP_274231313.1">
    <property type="nucleotide sequence ID" value="NZ_BAABHQ010000003.1"/>
</dbReference>
<feature type="transmembrane region" description="Helical" evidence="1">
    <location>
        <begin position="126"/>
        <end position="146"/>
    </location>
</feature>